<reference key="1">
    <citation type="submission" date="2009-08" db="EMBL/GenBank/DDBJ databases">
        <title>The genome sequence of Spirochaeta thermophila DSM6192.</title>
        <authorList>
            <person name="Angelov A."/>
            <person name="Mientus M."/>
            <person name="Wittenberg S."/>
            <person name="Lehmann R."/>
            <person name="Liesegang H."/>
            <person name="Daniel R."/>
            <person name="Liebl W."/>
        </authorList>
    </citation>
    <scope>NUCLEOTIDE SEQUENCE</scope>
    <source>
        <strain>DSM 6192</strain>
    </source>
</reference>
<protein>
    <submittedName>
        <fullName evidence="2">Uncharacterized protein</fullName>
    </submittedName>
</protein>
<dbReference type="Proteomes" id="UP000001296">
    <property type="component" value="Chromosome"/>
</dbReference>
<feature type="chain" id="PRO_5003139740" evidence="1">
    <location>
        <begin position="23"/>
        <end position="429"/>
    </location>
</feature>
<dbReference type="eggNOG" id="ENOG5033Z0R">
    <property type="taxonomic scope" value="Bacteria"/>
</dbReference>
<dbReference type="EMBL" id="CP001698">
    <property type="protein sequence ID" value="ADN02411.1"/>
    <property type="molecule type" value="Genomic_DNA"/>
</dbReference>
<evidence type="ECO:0000313" key="2">
    <source>
        <dbReference type="EMBL" id="ADN02411.1"/>
    </source>
</evidence>
<dbReference type="PaxDb" id="665571-STHERM_c14710"/>
<evidence type="ECO:0000313" key="3">
    <source>
        <dbReference type="Proteomes" id="UP000001296"/>
    </source>
</evidence>
<dbReference type="AlphaFoldDB" id="E0RTN6"/>
<keyword evidence="1" id="KW-0732">Signal</keyword>
<accession>E0RTN6</accession>
<proteinExistence type="predicted"/>
<dbReference type="KEGG" id="sta:STHERM_c14710"/>
<feature type="signal peptide" evidence="1">
    <location>
        <begin position="1"/>
        <end position="22"/>
    </location>
</feature>
<reference evidence="2 3" key="2">
    <citation type="journal article" date="2010" name="J. Bacteriol.">
        <title>Genome sequence of the polysaccharide-degrading, thermophilic anaerobe Spirochaeta thermophila DSM 6192.</title>
        <authorList>
            <person name="Angelov A."/>
            <person name="Liebl S."/>
            <person name="Ballschmiter M."/>
            <person name="Bomeke M."/>
            <person name="Lehmann R."/>
            <person name="Liesegang H."/>
            <person name="Daniel R."/>
            <person name="Liebl W."/>
        </authorList>
    </citation>
    <scope>NUCLEOTIDE SEQUENCE [LARGE SCALE GENOMIC DNA]</scope>
    <source>
        <strain evidence="3">ATCC 49972 / DSM 6192 / RI 19.B1</strain>
    </source>
</reference>
<evidence type="ECO:0000256" key="1">
    <source>
        <dbReference type="SAM" id="SignalP"/>
    </source>
</evidence>
<dbReference type="HOGENOM" id="CLU_639210_0_0_12"/>
<organism evidence="2 3">
    <name type="scientific">Winmispira thermophila (strain ATCC 49972 / DSM 6192 / RI 19.B1)</name>
    <name type="common">Spirochaeta thermophila</name>
    <dbReference type="NCBI Taxonomy" id="665571"/>
    <lineage>
        <taxon>Bacteria</taxon>
        <taxon>Pseudomonadati</taxon>
        <taxon>Spirochaetota</taxon>
        <taxon>Spirochaetia</taxon>
        <taxon>Winmispirales</taxon>
        <taxon>Winmispiraceae</taxon>
        <taxon>Winmispira</taxon>
    </lineage>
</organism>
<name>E0RTN6_WINT6</name>
<gene>
    <name evidence="2" type="ordered locus">STHERM_c14710</name>
</gene>
<sequence>MMKRLRVCALGLIVACVGGILAAQQVTFHGYADYSNYLLTTYATQTGSKDWEQFEYGAGFGSWYGGRTEVNMFMDSQNIHFVLGIRLGNDLDTWYDLYGDDVPFYQANVRINLLNNQLDILTGKFEEQNFGYVTNDLAWGFIYAHNVADRDVGPYFTGLEIKPYMLDGFSLLVGIPIRAWSTNDGWGSMPANNYWQNLVDQFKINMRYSLPMGITLKAGYYHGLWYSASDYKGDDDVVREAYLSAEGFNFLGSGFDLAAGYDFQYRTATEGTKHNINVSGAYRPVSSLRIALGNRFAYATEFHDNAKEIFLDRVVLDALYDLPLPGVQVGLRGNFTYMSDSSGQVGNVMSGDSDDLGFSTNIDAAYVPANPADGTSGMAMGGGVFPFLKKNFSNGYVQLGYQMHINYYESKTSVKAISHYVPLNIAFWF</sequence>